<keyword evidence="1" id="KW-0472">Membrane</keyword>
<comment type="caution">
    <text evidence="2">The sequence shown here is derived from an EMBL/GenBank/DDBJ whole genome shotgun (WGS) entry which is preliminary data.</text>
</comment>
<reference evidence="2 3" key="1">
    <citation type="submission" date="2018-05" db="EMBL/GenBank/DDBJ databases">
        <title>The Hungate 1000. A catalogue of reference genomes from the rumen microbiome.</title>
        <authorList>
            <person name="Kelly W."/>
        </authorList>
    </citation>
    <scope>NUCLEOTIDE SEQUENCE [LARGE SCALE GENOMIC DNA]</scope>
    <source>
        <strain evidence="2 3">SAb67</strain>
    </source>
</reference>
<keyword evidence="1" id="KW-1133">Transmembrane helix</keyword>
<keyword evidence="1" id="KW-0812">Transmembrane</keyword>
<dbReference type="AlphaFoldDB" id="A0A315Y3M7"/>
<proteinExistence type="predicted"/>
<dbReference type="Proteomes" id="UP000245720">
    <property type="component" value="Unassembled WGS sequence"/>
</dbReference>
<name>A0A315Y3M7_RUMFL</name>
<feature type="transmembrane region" description="Helical" evidence="1">
    <location>
        <begin position="12"/>
        <end position="32"/>
    </location>
</feature>
<sequence length="70" mass="7653">MKLITRAQEDKTTLILLSVVCFLLGVVLGFVLSPIKKGIAIGNNSGNNFGDNDADMLPYYGDDDDDELKF</sequence>
<protein>
    <submittedName>
        <fullName evidence="2">Uncharacterized protein</fullName>
    </submittedName>
</protein>
<accession>A0A315Y3M7</accession>
<dbReference type="EMBL" id="QGDI01000001">
    <property type="protein sequence ID" value="PWJ15281.1"/>
    <property type="molecule type" value="Genomic_DNA"/>
</dbReference>
<evidence type="ECO:0000313" key="2">
    <source>
        <dbReference type="EMBL" id="PWJ15281.1"/>
    </source>
</evidence>
<organism evidence="2 3">
    <name type="scientific">Ruminococcus flavefaciens</name>
    <dbReference type="NCBI Taxonomy" id="1265"/>
    <lineage>
        <taxon>Bacteria</taxon>
        <taxon>Bacillati</taxon>
        <taxon>Bacillota</taxon>
        <taxon>Clostridia</taxon>
        <taxon>Eubacteriales</taxon>
        <taxon>Oscillospiraceae</taxon>
        <taxon>Ruminococcus</taxon>
    </lineage>
</organism>
<dbReference type="RefSeq" id="WP_109725088.1">
    <property type="nucleotide sequence ID" value="NZ_QGDI01000001.1"/>
</dbReference>
<evidence type="ECO:0000256" key="1">
    <source>
        <dbReference type="SAM" id="Phobius"/>
    </source>
</evidence>
<gene>
    <name evidence="2" type="ORF">IE37_00175</name>
</gene>
<evidence type="ECO:0000313" key="3">
    <source>
        <dbReference type="Proteomes" id="UP000245720"/>
    </source>
</evidence>